<dbReference type="Proteomes" id="UP000231255">
    <property type="component" value="Unassembled WGS sequence"/>
</dbReference>
<feature type="non-terminal residue" evidence="5">
    <location>
        <position position="1"/>
    </location>
</feature>
<dbReference type="Gene3D" id="2.30.30.790">
    <property type="match status" value="1"/>
</dbReference>
<dbReference type="HAMAP" id="MF_00402">
    <property type="entry name" value="Ribosomal_bL19"/>
    <property type="match status" value="1"/>
</dbReference>
<feature type="non-terminal residue" evidence="5">
    <location>
        <position position="113"/>
    </location>
</feature>
<evidence type="ECO:0000313" key="6">
    <source>
        <dbReference type="Proteomes" id="UP000231255"/>
    </source>
</evidence>
<protein>
    <recommendedName>
        <fullName evidence="4">50S ribosomal protein L19</fullName>
    </recommendedName>
</protein>
<dbReference type="SUPFAM" id="SSF50104">
    <property type="entry name" value="Translation proteins SH3-like domain"/>
    <property type="match status" value="1"/>
</dbReference>
<sequence length="113" mass="13126">FNRAQERKDIPEIRTGYAVRVHQKIKEGDKQRIQIFEGLVIARKHGQGINSTITVRKVSGGFGVERIFPVHSPVIEKIEVVRKHKVRRAKLYYIREKSAKEARLKEIKDKPAK</sequence>
<accession>A0A2M8KHP6</accession>
<keyword evidence="2 5" id="KW-0689">Ribosomal protein</keyword>
<keyword evidence="3 4" id="KW-0687">Ribonucleoprotein</keyword>
<reference evidence="6" key="1">
    <citation type="submission" date="2017-09" db="EMBL/GenBank/DDBJ databases">
        <title>Depth-based differentiation of microbial function through sediment-hosted aquifers and enrichment of novel symbionts in the deep terrestrial subsurface.</title>
        <authorList>
            <person name="Probst A.J."/>
            <person name="Ladd B."/>
            <person name="Jarett J.K."/>
            <person name="Geller-Mcgrath D.E."/>
            <person name="Sieber C.M.K."/>
            <person name="Emerson J.B."/>
            <person name="Anantharaman K."/>
            <person name="Thomas B.C."/>
            <person name="Malmstrom R."/>
            <person name="Stieglmeier M."/>
            <person name="Klingl A."/>
            <person name="Woyke T."/>
            <person name="Ryan C.M."/>
            <person name="Banfield J.F."/>
        </authorList>
    </citation>
    <scope>NUCLEOTIDE SEQUENCE [LARGE SCALE GENOMIC DNA]</scope>
</reference>
<comment type="similarity">
    <text evidence="1 4">Belongs to the bacterial ribosomal protein bL19 family.</text>
</comment>
<evidence type="ECO:0000256" key="2">
    <source>
        <dbReference type="ARBA" id="ARBA00022980"/>
    </source>
</evidence>
<organism evidence="5 6">
    <name type="scientific">Candidatus Portnoybacteria bacterium CG10_big_fil_rev_8_21_14_0_10_43_39</name>
    <dbReference type="NCBI Taxonomy" id="1974815"/>
    <lineage>
        <taxon>Bacteria</taxon>
        <taxon>Candidatus Portnoyibacteriota</taxon>
    </lineage>
</organism>
<dbReference type="InterPro" id="IPR001857">
    <property type="entry name" value="Ribosomal_bL19"/>
</dbReference>
<evidence type="ECO:0000313" key="5">
    <source>
        <dbReference type="EMBL" id="PJE59454.1"/>
    </source>
</evidence>
<dbReference type="GO" id="GO:0003735">
    <property type="term" value="F:structural constituent of ribosome"/>
    <property type="evidence" value="ECO:0007669"/>
    <property type="project" value="InterPro"/>
</dbReference>
<dbReference type="GO" id="GO:0006412">
    <property type="term" value="P:translation"/>
    <property type="evidence" value="ECO:0007669"/>
    <property type="project" value="InterPro"/>
</dbReference>
<dbReference type="GO" id="GO:0022625">
    <property type="term" value="C:cytosolic large ribosomal subunit"/>
    <property type="evidence" value="ECO:0007669"/>
    <property type="project" value="TreeGrafter"/>
</dbReference>
<comment type="function">
    <text evidence="4">This protein is located at the 30S-50S ribosomal subunit interface and may play a role in the structure and function of the aminoacyl-tRNA binding site.</text>
</comment>
<evidence type="ECO:0000256" key="3">
    <source>
        <dbReference type="ARBA" id="ARBA00023274"/>
    </source>
</evidence>
<dbReference type="PANTHER" id="PTHR15680">
    <property type="entry name" value="RIBOSOMAL PROTEIN L19"/>
    <property type="match status" value="1"/>
</dbReference>
<gene>
    <name evidence="5" type="ORF">COU84_00785</name>
</gene>
<dbReference type="Pfam" id="PF01245">
    <property type="entry name" value="Ribosomal_L19"/>
    <property type="match status" value="1"/>
</dbReference>
<dbReference type="PRINTS" id="PR00061">
    <property type="entry name" value="RIBOSOMALL19"/>
</dbReference>
<comment type="caution">
    <text evidence="5">The sequence shown here is derived from an EMBL/GenBank/DDBJ whole genome shotgun (WGS) entry which is preliminary data.</text>
</comment>
<dbReference type="InterPro" id="IPR038657">
    <property type="entry name" value="Ribosomal_bL19_sf"/>
</dbReference>
<dbReference type="PANTHER" id="PTHR15680:SF9">
    <property type="entry name" value="LARGE RIBOSOMAL SUBUNIT PROTEIN BL19M"/>
    <property type="match status" value="1"/>
</dbReference>
<dbReference type="AlphaFoldDB" id="A0A2M8KHP6"/>
<name>A0A2M8KHP6_9BACT</name>
<dbReference type="NCBIfam" id="TIGR01024">
    <property type="entry name" value="rplS_bact"/>
    <property type="match status" value="1"/>
</dbReference>
<evidence type="ECO:0000256" key="4">
    <source>
        <dbReference type="RuleBase" id="RU000559"/>
    </source>
</evidence>
<evidence type="ECO:0000256" key="1">
    <source>
        <dbReference type="ARBA" id="ARBA00005781"/>
    </source>
</evidence>
<dbReference type="PIRSF" id="PIRSF002191">
    <property type="entry name" value="Ribosomal_L19"/>
    <property type="match status" value="1"/>
</dbReference>
<dbReference type="InterPro" id="IPR008991">
    <property type="entry name" value="Translation_prot_SH3-like_sf"/>
</dbReference>
<proteinExistence type="inferred from homology"/>
<dbReference type="EMBL" id="PFDZ01000018">
    <property type="protein sequence ID" value="PJE59454.1"/>
    <property type="molecule type" value="Genomic_DNA"/>
</dbReference>